<dbReference type="InterPro" id="IPR058245">
    <property type="entry name" value="NreC/VraR/RcsB-like_REC"/>
</dbReference>
<dbReference type="InterPro" id="IPR011006">
    <property type="entry name" value="CheY-like_superfamily"/>
</dbReference>
<dbReference type="EMBL" id="JBHULC010000018">
    <property type="protein sequence ID" value="MFD2522262.1"/>
    <property type="molecule type" value="Genomic_DNA"/>
</dbReference>
<dbReference type="Pfam" id="PF00196">
    <property type="entry name" value="GerE"/>
    <property type="match status" value="1"/>
</dbReference>
<gene>
    <name evidence="8" type="ORF">ACFSR2_15305</name>
</gene>
<sequence length="217" mass="24347">MKKTRILLADDHPIVAESLAILINMMDDFEVIGTVNNGWEVLSFVETNEVDLVLSDLHMPVMNGIETTIRLREKFPHIKIMLLTMSEEAAIIKEALVAGIDGYMMKNIEKKELQNALRQVANGQKYYSQAVVMRLAEVPNPATASGKDEIGEHIPLTPREIEIMQLIIQELTSAEIAERIFISPTTVDTHRRNLMKKLGVSSALGLMKYALRHGLVK</sequence>
<protein>
    <submittedName>
        <fullName evidence="8">Response regulator</fullName>
    </submittedName>
</protein>
<proteinExistence type="predicted"/>
<evidence type="ECO:0000259" key="7">
    <source>
        <dbReference type="PROSITE" id="PS50110"/>
    </source>
</evidence>
<dbReference type="InterPro" id="IPR001789">
    <property type="entry name" value="Sig_transdc_resp-reg_receiver"/>
</dbReference>
<dbReference type="Gene3D" id="3.40.50.2300">
    <property type="match status" value="1"/>
</dbReference>
<dbReference type="CDD" id="cd17535">
    <property type="entry name" value="REC_NarL-like"/>
    <property type="match status" value="1"/>
</dbReference>
<evidence type="ECO:0000256" key="3">
    <source>
        <dbReference type="ARBA" id="ARBA00023125"/>
    </source>
</evidence>
<dbReference type="SMART" id="SM00448">
    <property type="entry name" value="REC"/>
    <property type="match status" value="1"/>
</dbReference>
<organism evidence="8 9">
    <name type="scientific">Emticicia soli</name>
    <dbReference type="NCBI Taxonomy" id="2027878"/>
    <lineage>
        <taxon>Bacteria</taxon>
        <taxon>Pseudomonadati</taxon>
        <taxon>Bacteroidota</taxon>
        <taxon>Cytophagia</taxon>
        <taxon>Cytophagales</taxon>
        <taxon>Leadbetterellaceae</taxon>
        <taxon>Emticicia</taxon>
    </lineage>
</organism>
<evidence type="ECO:0000259" key="6">
    <source>
        <dbReference type="PROSITE" id="PS50043"/>
    </source>
</evidence>
<dbReference type="SUPFAM" id="SSF46894">
    <property type="entry name" value="C-terminal effector domain of the bipartite response regulators"/>
    <property type="match status" value="1"/>
</dbReference>
<dbReference type="PROSITE" id="PS50043">
    <property type="entry name" value="HTH_LUXR_2"/>
    <property type="match status" value="1"/>
</dbReference>
<dbReference type="SMART" id="SM00421">
    <property type="entry name" value="HTH_LUXR"/>
    <property type="match status" value="1"/>
</dbReference>
<dbReference type="CDD" id="cd06170">
    <property type="entry name" value="LuxR_C_like"/>
    <property type="match status" value="1"/>
</dbReference>
<keyword evidence="3" id="KW-0238">DNA-binding</keyword>
<evidence type="ECO:0000256" key="1">
    <source>
        <dbReference type="ARBA" id="ARBA00022553"/>
    </source>
</evidence>
<feature type="modified residue" description="4-aspartylphosphate" evidence="5">
    <location>
        <position position="56"/>
    </location>
</feature>
<evidence type="ECO:0000256" key="2">
    <source>
        <dbReference type="ARBA" id="ARBA00023015"/>
    </source>
</evidence>
<reference evidence="9" key="1">
    <citation type="journal article" date="2019" name="Int. J. Syst. Evol. Microbiol.">
        <title>The Global Catalogue of Microorganisms (GCM) 10K type strain sequencing project: providing services to taxonomists for standard genome sequencing and annotation.</title>
        <authorList>
            <consortium name="The Broad Institute Genomics Platform"/>
            <consortium name="The Broad Institute Genome Sequencing Center for Infectious Disease"/>
            <person name="Wu L."/>
            <person name="Ma J."/>
        </authorList>
    </citation>
    <scope>NUCLEOTIDE SEQUENCE [LARGE SCALE GENOMIC DNA]</scope>
    <source>
        <strain evidence="9">KCTC 52344</strain>
    </source>
</reference>
<feature type="domain" description="Response regulatory" evidence="7">
    <location>
        <begin position="5"/>
        <end position="121"/>
    </location>
</feature>
<dbReference type="PANTHER" id="PTHR43214:SF41">
    <property type="entry name" value="NITRATE_NITRITE RESPONSE REGULATOR PROTEIN NARP"/>
    <property type="match status" value="1"/>
</dbReference>
<evidence type="ECO:0000256" key="4">
    <source>
        <dbReference type="ARBA" id="ARBA00023163"/>
    </source>
</evidence>
<keyword evidence="1 5" id="KW-0597">Phosphoprotein</keyword>
<accession>A0ABW5J875</accession>
<comment type="caution">
    <text evidence="8">The sequence shown here is derived from an EMBL/GenBank/DDBJ whole genome shotgun (WGS) entry which is preliminary data.</text>
</comment>
<evidence type="ECO:0000256" key="5">
    <source>
        <dbReference type="PROSITE-ProRule" id="PRU00169"/>
    </source>
</evidence>
<dbReference type="PANTHER" id="PTHR43214">
    <property type="entry name" value="TWO-COMPONENT RESPONSE REGULATOR"/>
    <property type="match status" value="1"/>
</dbReference>
<evidence type="ECO:0000313" key="9">
    <source>
        <dbReference type="Proteomes" id="UP001597510"/>
    </source>
</evidence>
<dbReference type="PROSITE" id="PS50110">
    <property type="entry name" value="RESPONSE_REGULATORY"/>
    <property type="match status" value="1"/>
</dbReference>
<dbReference type="RefSeq" id="WP_340234366.1">
    <property type="nucleotide sequence ID" value="NZ_JBBEWC010000002.1"/>
</dbReference>
<dbReference type="SUPFAM" id="SSF52172">
    <property type="entry name" value="CheY-like"/>
    <property type="match status" value="1"/>
</dbReference>
<evidence type="ECO:0000313" key="8">
    <source>
        <dbReference type="EMBL" id="MFD2522262.1"/>
    </source>
</evidence>
<keyword evidence="4" id="KW-0804">Transcription</keyword>
<dbReference type="PRINTS" id="PR00038">
    <property type="entry name" value="HTHLUXR"/>
</dbReference>
<dbReference type="Pfam" id="PF00072">
    <property type="entry name" value="Response_reg"/>
    <property type="match status" value="1"/>
</dbReference>
<feature type="domain" description="HTH luxR-type" evidence="6">
    <location>
        <begin position="149"/>
        <end position="214"/>
    </location>
</feature>
<dbReference type="InterPro" id="IPR000792">
    <property type="entry name" value="Tscrpt_reg_LuxR_C"/>
</dbReference>
<keyword evidence="2" id="KW-0805">Transcription regulation</keyword>
<name>A0ABW5J875_9BACT</name>
<dbReference type="InterPro" id="IPR036388">
    <property type="entry name" value="WH-like_DNA-bd_sf"/>
</dbReference>
<dbReference type="Gene3D" id="1.10.10.10">
    <property type="entry name" value="Winged helix-like DNA-binding domain superfamily/Winged helix DNA-binding domain"/>
    <property type="match status" value="1"/>
</dbReference>
<dbReference type="Proteomes" id="UP001597510">
    <property type="component" value="Unassembled WGS sequence"/>
</dbReference>
<dbReference type="InterPro" id="IPR039420">
    <property type="entry name" value="WalR-like"/>
</dbReference>
<dbReference type="InterPro" id="IPR016032">
    <property type="entry name" value="Sig_transdc_resp-reg_C-effctor"/>
</dbReference>
<keyword evidence="9" id="KW-1185">Reference proteome</keyword>